<accession>A0A399CWB7</accession>
<evidence type="ECO:0000256" key="2">
    <source>
        <dbReference type="ARBA" id="ARBA00022801"/>
    </source>
</evidence>
<keyword evidence="5" id="KW-0479">Metal-binding</keyword>
<dbReference type="Gene3D" id="2.30.120.10">
    <property type="match status" value="1"/>
</dbReference>
<evidence type="ECO:0000256" key="6">
    <source>
        <dbReference type="SAM" id="Phobius"/>
    </source>
</evidence>
<dbReference type="InterPro" id="IPR043146">
    <property type="entry name" value="Penicillin_amidase_N_B-knob"/>
</dbReference>
<dbReference type="InterPro" id="IPR023343">
    <property type="entry name" value="Penicillin_amidase_dom1"/>
</dbReference>
<dbReference type="Gene3D" id="1.10.1400.10">
    <property type="match status" value="1"/>
</dbReference>
<feature type="binding site" evidence="5">
    <location>
        <position position="327"/>
    </location>
    <ligand>
        <name>Ca(2+)</name>
        <dbReference type="ChEBI" id="CHEBI:29108"/>
    </ligand>
</feature>
<keyword evidence="6" id="KW-0812">Transmembrane</keyword>
<name>A0A399CWB7_9BACT</name>
<organism evidence="7 8">
    <name type="scientific">Mariniphaga sediminis</name>
    <dbReference type="NCBI Taxonomy" id="1628158"/>
    <lineage>
        <taxon>Bacteria</taxon>
        <taxon>Pseudomonadati</taxon>
        <taxon>Bacteroidota</taxon>
        <taxon>Bacteroidia</taxon>
        <taxon>Marinilabiliales</taxon>
        <taxon>Prolixibacteraceae</taxon>
        <taxon>Mariniphaga</taxon>
    </lineage>
</organism>
<dbReference type="Proteomes" id="UP000266441">
    <property type="component" value="Unassembled WGS sequence"/>
</dbReference>
<dbReference type="SUPFAM" id="SSF56235">
    <property type="entry name" value="N-terminal nucleophile aminohydrolases (Ntn hydrolases)"/>
    <property type="match status" value="1"/>
</dbReference>
<comment type="cofactor">
    <cofactor evidence="5">
        <name>Ca(2+)</name>
        <dbReference type="ChEBI" id="CHEBI:29108"/>
    </cofactor>
    <text evidence="5">Binds 1 Ca(2+) ion per dimer.</text>
</comment>
<protein>
    <submittedName>
        <fullName evidence="7">Penicillin acylase family protein</fullName>
    </submittedName>
</protein>
<feature type="binding site" evidence="5">
    <location>
        <position position="324"/>
    </location>
    <ligand>
        <name>Ca(2+)</name>
        <dbReference type="ChEBI" id="CHEBI:29108"/>
    </ligand>
</feature>
<reference evidence="7 8" key="1">
    <citation type="journal article" date="2015" name="Int. J. Syst. Evol. Microbiol.">
        <title>Mariniphaga sediminis sp. nov., isolated from coastal sediment.</title>
        <authorList>
            <person name="Wang F.Q."/>
            <person name="Shen Q.Y."/>
            <person name="Chen G.J."/>
            <person name="Du Z.J."/>
        </authorList>
    </citation>
    <scope>NUCLEOTIDE SEQUENCE [LARGE SCALE GENOMIC DNA]</scope>
    <source>
        <strain evidence="7 8">SY21</strain>
    </source>
</reference>
<comment type="caution">
    <text evidence="7">The sequence shown here is derived from an EMBL/GenBank/DDBJ whole genome shotgun (WGS) entry which is preliminary data.</text>
</comment>
<dbReference type="InterPro" id="IPR014395">
    <property type="entry name" value="Pen/GL7ACA/AHL_acylase"/>
</dbReference>
<dbReference type="PIRSF" id="PIRSF001227">
    <property type="entry name" value="Pen_acylase"/>
    <property type="match status" value="1"/>
</dbReference>
<evidence type="ECO:0000256" key="1">
    <source>
        <dbReference type="ARBA" id="ARBA00006586"/>
    </source>
</evidence>
<dbReference type="GO" id="GO:0046872">
    <property type="term" value="F:metal ion binding"/>
    <property type="evidence" value="ECO:0007669"/>
    <property type="project" value="UniProtKB-KW"/>
</dbReference>
<feature type="active site" description="Nucleophile" evidence="4">
    <location>
        <position position="251"/>
    </location>
</feature>
<keyword evidence="5" id="KW-0106">Calcium</keyword>
<dbReference type="RefSeq" id="WP_119351096.1">
    <property type="nucleotide sequence ID" value="NZ_QWET01000014.1"/>
</dbReference>
<keyword evidence="8" id="KW-1185">Reference proteome</keyword>
<keyword evidence="3" id="KW-0865">Zymogen</keyword>
<dbReference type="Pfam" id="PF01804">
    <property type="entry name" value="Penicil_amidase"/>
    <property type="match status" value="1"/>
</dbReference>
<dbReference type="GO" id="GO:0017000">
    <property type="term" value="P:antibiotic biosynthetic process"/>
    <property type="evidence" value="ECO:0007669"/>
    <property type="project" value="InterPro"/>
</dbReference>
<dbReference type="OrthoDB" id="9759796at2"/>
<dbReference type="InterPro" id="IPR002692">
    <property type="entry name" value="S45"/>
</dbReference>
<evidence type="ECO:0000313" key="7">
    <source>
        <dbReference type="EMBL" id="RIH64035.1"/>
    </source>
</evidence>
<evidence type="ECO:0000256" key="4">
    <source>
        <dbReference type="PIRSR" id="PIRSR001227-1"/>
    </source>
</evidence>
<evidence type="ECO:0000256" key="3">
    <source>
        <dbReference type="ARBA" id="ARBA00023145"/>
    </source>
</evidence>
<sequence length="797" mass="90725">MKIFKRTLLAIVLLLIAVVITGYFILNNIKKAALPDYSEDVQIPGLTGEVTILRDSFAIPHIYAKNETDLYRAVGFCMAQDRLWQMDLLRRVTQGRLSEILGKDQLNTDLLMRALRIPEKSEKVLAKSSPEITTILKAFSEGINFYLENYPLPPEFKILGYQPDPWQPVHSVNLIGYLAWDLTSGWGTELLLHQINREITPEQLQELIPDMKNHPTAIFPDFNAPAIPPEETLLSANNKLKELGAEIFRGSNNWAVSGKKSKTGKPLLANDMHLGLFAPGVWYQMHHVTEGSLNVTGVVLPGQPFVICGHNDSIAWGMTNVYVDDLDFYTETLNNDSTKYLLDGQWKDLLIREETIQTKEEEAIKETLKFTHRGPLVNRFKNETETALSIRWLGNEYSDELRSVFLLNRANNWGDFRHAVKTFSSVSQNIVYADAAGNIGLQTCAGVPLRKGSGIEIYPGDTSLYDWTGFVPFEELPFEFNPERGYVSSANNKTVPEDYPYHIGTWFAIPDRIDRIRDMLEEIPQHGVADFKRIQGDIQSKKAEKWTPVFLEALETKTSWDTTRQAAFQKLKDWNLVLSRESQAASIFEILFRKVAENLVKDDLPQDLFHSFMGERSLVENLMVHVLSAKKSHWIDDKNTPDPETWNDIVIRAFQETTEDLKQQSGPNVEDWQWGKIHTFTVSHPLGVVSALDKALNLNRGPFEMPGSFHTVCPYSYSYNNLYKVTNGASHRHIFDLANWDASETIIPTGTSGIPASDFYLDQTNRYLNNLYHDDLFSREKVEEKKLFQMKLLPAGS</sequence>
<keyword evidence="6" id="KW-0472">Membrane</keyword>
<dbReference type="Gene3D" id="1.10.439.10">
    <property type="entry name" value="Penicillin Amidohydrolase, domain 1"/>
    <property type="match status" value="1"/>
</dbReference>
<evidence type="ECO:0000256" key="5">
    <source>
        <dbReference type="PIRSR" id="PIRSR001227-2"/>
    </source>
</evidence>
<comment type="similarity">
    <text evidence="1">Belongs to the peptidase S45 family.</text>
</comment>
<dbReference type="GO" id="GO:0016811">
    <property type="term" value="F:hydrolase activity, acting on carbon-nitrogen (but not peptide) bonds, in linear amides"/>
    <property type="evidence" value="ECO:0007669"/>
    <property type="project" value="InterPro"/>
</dbReference>
<gene>
    <name evidence="7" type="ORF">D1164_17035</name>
</gene>
<keyword evidence="6" id="KW-1133">Transmembrane helix</keyword>
<dbReference type="EMBL" id="QWET01000014">
    <property type="protein sequence ID" value="RIH64035.1"/>
    <property type="molecule type" value="Genomic_DNA"/>
</dbReference>
<dbReference type="PANTHER" id="PTHR34218">
    <property type="entry name" value="PEPTIDASE S45 PENICILLIN AMIDASE"/>
    <property type="match status" value="1"/>
</dbReference>
<feature type="binding site" evidence="5">
    <location>
        <position position="189"/>
    </location>
    <ligand>
        <name>Ca(2+)</name>
        <dbReference type="ChEBI" id="CHEBI:29108"/>
    </ligand>
</feature>
<dbReference type="InterPro" id="IPR043147">
    <property type="entry name" value="Penicillin_amidase_A-knob"/>
</dbReference>
<dbReference type="AlphaFoldDB" id="A0A399CWB7"/>
<dbReference type="InterPro" id="IPR029055">
    <property type="entry name" value="Ntn_hydrolases_N"/>
</dbReference>
<dbReference type="PANTHER" id="PTHR34218:SF4">
    <property type="entry name" value="ACYL-HOMOSERINE LACTONE ACYLASE QUIP"/>
    <property type="match status" value="1"/>
</dbReference>
<proteinExistence type="inferred from homology"/>
<feature type="transmembrane region" description="Helical" evidence="6">
    <location>
        <begin position="7"/>
        <end position="26"/>
    </location>
</feature>
<evidence type="ECO:0000313" key="8">
    <source>
        <dbReference type="Proteomes" id="UP000266441"/>
    </source>
</evidence>
<dbReference type="CDD" id="cd03747">
    <property type="entry name" value="Ntn_PGA_like"/>
    <property type="match status" value="1"/>
</dbReference>
<dbReference type="Gene3D" id="3.60.20.10">
    <property type="entry name" value="Glutamine Phosphoribosylpyrophosphate, subunit 1, domain 1"/>
    <property type="match status" value="1"/>
</dbReference>
<keyword evidence="2" id="KW-0378">Hydrolase</keyword>